<evidence type="ECO:0000256" key="3">
    <source>
        <dbReference type="ARBA" id="ARBA00022692"/>
    </source>
</evidence>
<dbReference type="PANTHER" id="PTHR11654">
    <property type="entry name" value="OLIGOPEPTIDE TRANSPORTER-RELATED"/>
    <property type="match status" value="1"/>
</dbReference>
<evidence type="ECO:0000256" key="5">
    <source>
        <dbReference type="ARBA" id="ARBA00023136"/>
    </source>
</evidence>
<dbReference type="Proteomes" id="UP000566819">
    <property type="component" value="Unassembled WGS sequence"/>
</dbReference>
<comment type="similarity">
    <text evidence="2">Belongs to the major facilitator superfamily. Proton-dependent oligopeptide transporter (POT/PTR) (TC 2.A.17) family.</text>
</comment>
<evidence type="ECO:0000256" key="4">
    <source>
        <dbReference type="ARBA" id="ARBA00022989"/>
    </source>
</evidence>
<reference evidence="7 8" key="1">
    <citation type="submission" date="2020-03" db="EMBL/GenBank/DDBJ databases">
        <title>Draft Genome Sequence of Cudoniella acicularis.</title>
        <authorList>
            <person name="Buettner E."/>
            <person name="Kellner H."/>
        </authorList>
    </citation>
    <scope>NUCLEOTIDE SEQUENCE [LARGE SCALE GENOMIC DNA]</scope>
    <source>
        <strain evidence="7 8">DSM 108380</strain>
    </source>
</reference>
<evidence type="ECO:0000256" key="1">
    <source>
        <dbReference type="ARBA" id="ARBA00004141"/>
    </source>
</evidence>
<keyword evidence="3 6" id="KW-0812">Transmembrane</keyword>
<dbReference type="GO" id="GO:0022857">
    <property type="term" value="F:transmembrane transporter activity"/>
    <property type="evidence" value="ECO:0007669"/>
    <property type="project" value="InterPro"/>
</dbReference>
<evidence type="ECO:0000313" key="8">
    <source>
        <dbReference type="Proteomes" id="UP000566819"/>
    </source>
</evidence>
<organism evidence="7 8">
    <name type="scientific">Cudoniella acicularis</name>
    <dbReference type="NCBI Taxonomy" id="354080"/>
    <lineage>
        <taxon>Eukaryota</taxon>
        <taxon>Fungi</taxon>
        <taxon>Dikarya</taxon>
        <taxon>Ascomycota</taxon>
        <taxon>Pezizomycotina</taxon>
        <taxon>Leotiomycetes</taxon>
        <taxon>Helotiales</taxon>
        <taxon>Tricladiaceae</taxon>
        <taxon>Cudoniella</taxon>
    </lineage>
</organism>
<dbReference type="InterPro" id="IPR000109">
    <property type="entry name" value="POT_fam"/>
</dbReference>
<comment type="subcellular location">
    <subcellularLocation>
        <location evidence="1">Membrane</location>
        <topology evidence="1">Multi-pass membrane protein</topology>
    </subcellularLocation>
</comment>
<protein>
    <submittedName>
        <fullName evidence="7">Uncharacterized protein</fullName>
    </submittedName>
</protein>
<dbReference type="EMBL" id="JAAMPI010001478">
    <property type="protein sequence ID" value="KAF4625047.1"/>
    <property type="molecule type" value="Genomic_DNA"/>
</dbReference>
<keyword evidence="4 6" id="KW-1133">Transmembrane helix</keyword>
<accession>A0A8H4VWQ7</accession>
<keyword evidence="5 6" id="KW-0472">Membrane</keyword>
<name>A0A8H4VWQ7_9HELO</name>
<dbReference type="Pfam" id="PF00854">
    <property type="entry name" value="PTR2"/>
    <property type="match status" value="1"/>
</dbReference>
<dbReference type="Gene3D" id="1.20.1250.20">
    <property type="entry name" value="MFS general substrate transporter like domains"/>
    <property type="match status" value="1"/>
</dbReference>
<evidence type="ECO:0000256" key="2">
    <source>
        <dbReference type="ARBA" id="ARBA00005982"/>
    </source>
</evidence>
<feature type="transmembrane region" description="Helical" evidence="6">
    <location>
        <begin position="44"/>
        <end position="64"/>
    </location>
</feature>
<keyword evidence="8" id="KW-1185">Reference proteome</keyword>
<dbReference type="OrthoDB" id="4773796at2759"/>
<gene>
    <name evidence="7" type="ORF">G7Y89_g13121</name>
</gene>
<dbReference type="AlphaFoldDB" id="A0A8H4VWQ7"/>
<feature type="transmembrane region" description="Helical" evidence="6">
    <location>
        <begin position="76"/>
        <end position="98"/>
    </location>
</feature>
<comment type="caution">
    <text evidence="7">The sequence shown here is derived from an EMBL/GenBank/DDBJ whole genome shotgun (WGS) entry which is preliminary data.</text>
</comment>
<dbReference type="InterPro" id="IPR036259">
    <property type="entry name" value="MFS_trans_sf"/>
</dbReference>
<dbReference type="GO" id="GO:0016020">
    <property type="term" value="C:membrane"/>
    <property type="evidence" value="ECO:0007669"/>
    <property type="project" value="UniProtKB-SubCell"/>
</dbReference>
<feature type="transmembrane region" description="Helical" evidence="6">
    <location>
        <begin position="122"/>
        <end position="146"/>
    </location>
</feature>
<dbReference type="SUPFAM" id="SSF103473">
    <property type="entry name" value="MFS general substrate transporter"/>
    <property type="match status" value="1"/>
</dbReference>
<evidence type="ECO:0000313" key="7">
    <source>
        <dbReference type="EMBL" id="KAF4625047.1"/>
    </source>
</evidence>
<sequence length="194" mass="21030">MDACAIFLFFPIQQINDNALGAAANAQSASLTSDGVPNDLLDNLNPLAIIILIPVMNHGVYPLLRRFGIRFGPIARITLGFLITAIGAVSYAVIQHYIYLTSPCGYQASTCSIGTGVSPLSLWLYTILTTVTAFPEVFANVTAYRIAYSRAPQNMKGFVMALSLFMTAISTAIFLATANAIQDLYLVYLDNQDF</sequence>
<evidence type="ECO:0000256" key="6">
    <source>
        <dbReference type="SAM" id="Phobius"/>
    </source>
</evidence>
<feature type="transmembrane region" description="Helical" evidence="6">
    <location>
        <begin position="158"/>
        <end position="181"/>
    </location>
</feature>
<proteinExistence type="inferred from homology"/>